<evidence type="ECO:0000256" key="1">
    <source>
        <dbReference type="ARBA" id="ARBA00010641"/>
    </source>
</evidence>
<dbReference type="RefSeq" id="WP_036925446.1">
    <property type="nucleotide sequence ID" value="NZ_JRPQ01000001.1"/>
</dbReference>
<dbReference type="InterPro" id="IPR013249">
    <property type="entry name" value="RNA_pol_sigma70_r4_t2"/>
</dbReference>
<dbReference type="Gene3D" id="1.10.10.10">
    <property type="entry name" value="Winged helix-like DNA-binding domain superfamily/Winged helix DNA-binding domain"/>
    <property type="match status" value="1"/>
</dbReference>
<dbReference type="GO" id="GO:0016987">
    <property type="term" value="F:sigma factor activity"/>
    <property type="evidence" value="ECO:0007669"/>
    <property type="project" value="UniProtKB-KW"/>
</dbReference>
<dbReference type="GO" id="GO:0006352">
    <property type="term" value="P:DNA-templated transcription initiation"/>
    <property type="evidence" value="ECO:0007669"/>
    <property type="project" value="InterPro"/>
</dbReference>
<dbReference type="InterPro" id="IPR013324">
    <property type="entry name" value="RNA_pol_sigma_r3/r4-like"/>
</dbReference>
<proteinExistence type="inferred from homology"/>
<keyword evidence="4" id="KW-0804">Transcription</keyword>
<feature type="domain" description="RNA polymerase sigma factor 70 region 4 type 2" evidence="5">
    <location>
        <begin position="134"/>
        <end position="184"/>
    </location>
</feature>
<accession>A0A098YXB7</accession>
<dbReference type="PANTHER" id="PTHR43133">
    <property type="entry name" value="RNA POLYMERASE ECF-TYPE SIGMA FACTO"/>
    <property type="match status" value="1"/>
</dbReference>
<keyword evidence="3" id="KW-0731">Sigma factor</keyword>
<dbReference type="InterPro" id="IPR039425">
    <property type="entry name" value="RNA_pol_sigma-70-like"/>
</dbReference>
<dbReference type="AlphaFoldDB" id="A0A098YXB7"/>
<evidence type="ECO:0000256" key="3">
    <source>
        <dbReference type="ARBA" id="ARBA00023082"/>
    </source>
</evidence>
<dbReference type="Pfam" id="PF08281">
    <property type="entry name" value="Sigma70_r4_2"/>
    <property type="match status" value="1"/>
</dbReference>
<dbReference type="SUPFAM" id="SSF88659">
    <property type="entry name" value="Sigma3 and sigma4 domains of RNA polymerase sigma factors"/>
    <property type="match status" value="1"/>
</dbReference>
<comment type="caution">
    <text evidence="6">The sequence shown here is derived from an EMBL/GenBank/DDBJ whole genome shotgun (WGS) entry which is preliminary data.</text>
</comment>
<organism evidence="6 7">
    <name type="scientific">Hoylesella timonensis S9-PR14</name>
    <dbReference type="NCBI Taxonomy" id="1401062"/>
    <lineage>
        <taxon>Bacteria</taxon>
        <taxon>Pseudomonadati</taxon>
        <taxon>Bacteroidota</taxon>
        <taxon>Bacteroidia</taxon>
        <taxon>Bacteroidales</taxon>
        <taxon>Prevotellaceae</taxon>
        <taxon>Hoylesella</taxon>
    </lineage>
</organism>
<dbReference type="SUPFAM" id="SSF88946">
    <property type="entry name" value="Sigma2 domain of RNA polymerase sigma factors"/>
    <property type="match status" value="1"/>
</dbReference>
<dbReference type="InterPro" id="IPR013325">
    <property type="entry name" value="RNA_pol_sigma_r2"/>
</dbReference>
<sequence>MHKDGKNFQREHYWRLFVNSDSEENRAESFSSLYRLFVKELMAYGRGLGFETVSCEDGVHDVFCTLYSHRKRLKDVTNITAYLFKSFRNTLLNTYKQKAHISDMETTQIHFSTEVSVTDTLISEEQRQDVSKTVAKLLEGLTDRQREAIYLRYMHGMDYHDIALLMNMHPDSVRKIVYRAMTTLREKGKQLHNPLLSALITYWLATS</sequence>
<comment type="similarity">
    <text evidence="1">Belongs to the sigma-70 factor family. ECF subfamily.</text>
</comment>
<evidence type="ECO:0000259" key="5">
    <source>
        <dbReference type="Pfam" id="PF08281"/>
    </source>
</evidence>
<dbReference type="Proteomes" id="UP000029723">
    <property type="component" value="Unassembled WGS sequence"/>
</dbReference>
<name>A0A098YXB7_9BACT</name>
<protein>
    <submittedName>
        <fullName evidence="6">RNA polymerase subunit sigma-70</fullName>
    </submittedName>
</protein>
<dbReference type="InterPro" id="IPR014284">
    <property type="entry name" value="RNA_pol_sigma-70_dom"/>
</dbReference>
<dbReference type="EMBL" id="JRPQ01000001">
    <property type="protein sequence ID" value="KGI23213.1"/>
    <property type="molecule type" value="Genomic_DNA"/>
</dbReference>
<evidence type="ECO:0000313" key="7">
    <source>
        <dbReference type="Proteomes" id="UP000029723"/>
    </source>
</evidence>
<evidence type="ECO:0000256" key="4">
    <source>
        <dbReference type="ARBA" id="ARBA00023163"/>
    </source>
</evidence>
<dbReference type="InterPro" id="IPR036388">
    <property type="entry name" value="WH-like_DNA-bd_sf"/>
</dbReference>
<reference evidence="6 7" key="1">
    <citation type="submission" date="2014-07" db="EMBL/GenBank/DDBJ databases">
        <authorList>
            <person name="McCorrison J."/>
            <person name="Sanka R."/>
            <person name="Torralba M."/>
            <person name="Gillis M."/>
            <person name="Haft D.H."/>
            <person name="Methe B."/>
            <person name="Sutton G."/>
            <person name="Nelson K.E."/>
        </authorList>
    </citation>
    <scope>NUCLEOTIDE SEQUENCE [LARGE SCALE GENOMIC DNA]</scope>
    <source>
        <strain evidence="6 7">S9-PR14</strain>
    </source>
</reference>
<dbReference type="Gene3D" id="1.10.1740.10">
    <property type="match status" value="1"/>
</dbReference>
<evidence type="ECO:0000256" key="2">
    <source>
        <dbReference type="ARBA" id="ARBA00023015"/>
    </source>
</evidence>
<dbReference type="OrthoDB" id="1121921at2"/>
<keyword evidence="2" id="KW-0805">Transcription regulation</keyword>
<dbReference type="NCBIfam" id="TIGR02937">
    <property type="entry name" value="sigma70-ECF"/>
    <property type="match status" value="1"/>
</dbReference>
<gene>
    <name evidence="6" type="ORF">HMPREF9304_00150</name>
</gene>
<dbReference type="CDD" id="cd06171">
    <property type="entry name" value="Sigma70_r4"/>
    <property type="match status" value="1"/>
</dbReference>
<evidence type="ECO:0000313" key="6">
    <source>
        <dbReference type="EMBL" id="KGI23213.1"/>
    </source>
</evidence>
<dbReference type="GO" id="GO:0003677">
    <property type="term" value="F:DNA binding"/>
    <property type="evidence" value="ECO:0007669"/>
    <property type="project" value="InterPro"/>
</dbReference>
<dbReference type="PANTHER" id="PTHR43133:SF46">
    <property type="entry name" value="RNA POLYMERASE SIGMA-70 FACTOR ECF SUBFAMILY"/>
    <property type="match status" value="1"/>
</dbReference>